<name>A0ABD5V2J5_9EURY</name>
<dbReference type="Pfam" id="PF25270">
    <property type="entry name" value="Khk"/>
    <property type="match status" value="1"/>
</dbReference>
<gene>
    <name evidence="4" type="ORF">ACFQGH_03560</name>
</gene>
<keyword evidence="3 4" id="KW-0418">Kinase</keyword>
<proteinExistence type="inferred from homology"/>
<organism evidence="4 5">
    <name type="scientific">Halalkalicoccus tibetensis</name>
    <dbReference type="NCBI Taxonomy" id="175632"/>
    <lineage>
        <taxon>Archaea</taxon>
        <taxon>Methanobacteriati</taxon>
        <taxon>Methanobacteriota</taxon>
        <taxon>Stenosarchaea group</taxon>
        <taxon>Halobacteria</taxon>
        <taxon>Halobacteriales</taxon>
        <taxon>Halococcaceae</taxon>
        <taxon>Halalkalicoccus</taxon>
    </lineage>
</organism>
<keyword evidence="2" id="KW-0808">Transferase</keyword>
<keyword evidence="5" id="KW-1185">Reference proteome</keyword>
<comment type="caution">
    <text evidence="4">The sequence shown here is derived from an EMBL/GenBank/DDBJ whole genome shotgun (WGS) entry which is preliminary data.</text>
</comment>
<dbReference type="AlphaFoldDB" id="A0ABD5V2J5"/>
<sequence length="332" mass="35312">MSYDELAEALANDAGERTITAFPDGSVDVYYSAYDAHGEPIEDRGTFAERLVEDPPAFPVTRESTEPGGQAVNMAIQSDALGDRTSLFGHLDDPVLADWGFETTSMGDPSRVEVYPMDEDVLFAERSEELGDWVFDDLRTVADDFEGAFEADAVCCGNWPSAPGLTGAFRELADSAIDGGVLVFDPGPISVRSGGEIRELFDALSALEGIYDVVLSVNGSELRTATAVLGAGGDGREGVVALREELGVTGVVLHTADEALAATAEGVIEVPNRSVDEPARETGAGDRFTAGLAHALAHEWDWELALALGNVCGAYYVENAETADREALIEWL</sequence>
<reference evidence="4 5" key="1">
    <citation type="journal article" date="2019" name="Int. J. Syst. Evol. Microbiol.">
        <title>The Global Catalogue of Microorganisms (GCM) 10K type strain sequencing project: providing services to taxonomists for standard genome sequencing and annotation.</title>
        <authorList>
            <consortium name="The Broad Institute Genomics Platform"/>
            <consortium name="The Broad Institute Genome Sequencing Center for Infectious Disease"/>
            <person name="Wu L."/>
            <person name="Ma J."/>
        </authorList>
    </citation>
    <scope>NUCLEOTIDE SEQUENCE [LARGE SCALE GENOMIC DNA]</scope>
    <source>
        <strain evidence="4 5">CGMCC 1.3240</strain>
    </source>
</reference>
<dbReference type="SUPFAM" id="SSF53613">
    <property type="entry name" value="Ribokinase-like"/>
    <property type="match status" value="1"/>
</dbReference>
<dbReference type="EMBL" id="JBHSXQ010000001">
    <property type="protein sequence ID" value="MFC6904270.1"/>
    <property type="molecule type" value="Genomic_DNA"/>
</dbReference>
<dbReference type="PANTHER" id="PTHR10584">
    <property type="entry name" value="SUGAR KINASE"/>
    <property type="match status" value="1"/>
</dbReference>
<evidence type="ECO:0000313" key="5">
    <source>
        <dbReference type="Proteomes" id="UP001596312"/>
    </source>
</evidence>
<dbReference type="Proteomes" id="UP001596312">
    <property type="component" value="Unassembled WGS sequence"/>
</dbReference>
<evidence type="ECO:0000313" key="4">
    <source>
        <dbReference type="EMBL" id="MFC6904270.1"/>
    </source>
</evidence>
<dbReference type="GO" id="GO:0016301">
    <property type="term" value="F:kinase activity"/>
    <property type="evidence" value="ECO:0007669"/>
    <property type="project" value="UniProtKB-KW"/>
</dbReference>
<dbReference type="InterPro" id="IPR057621">
    <property type="entry name" value="Khk_prokaryotic"/>
</dbReference>
<dbReference type="Gene3D" id="3.40.1190.20">
    <property type="match status" value="1"/>
</dbReference>
<evidence type="ECO:0000256" key="3">
    <source>
        <dbReference type="ARBA" id="ARBA00022777"/>
    </source>
</evidence>
<dbReference type="RefSeq" id="WP_340602775.1">
    <property type="nucleotide sequence ID" value="NZ_JBBMXV010000001.1"/>
</dbReference>
<evidence type="ECO:0000256" key="1">
    <source>
        <dbReference type="ARBA" id="ARBA00010688"/>
    </source>
</evidence>
<protein>
    <submittedName>
        <fullName evidence="4">PfkB family carbohydrate kinase</fullName>
    </submittedName>
</protein>
<comment type="similarity">
    <text evidence="1">Belongs to the carbohydrate kinase PfkB family.</text>
</comment>
<evidence type="ECO:0000256" key="2">
    <source>
        <dbReference type="ARBA" id="ARBA00022679"/>
    </source>
</evidence>
<dbReference type="PANTHER" id="PTHR10584:SF166">
    <property type="entry name" value="RIBOKINASE"/>
    <property type="match status" value="1"/>
</dbReference>
<dbReference type="InterPro" id="IPR029056">
    <property type="entry name" value="Ribokinase-like"/>
</dbReference>
<accession>A0ABD5V2J5</accession>